<dbReference type="SUPFAM" id="SSF69255">
    <property type="entry name" value="gp5 N-terminal domain-like"/>
    <property type="match status" value="1"/>
</dbReference>
<dbReference type="InterPro" id="IPR006531">
    <property type="entry name" value="Gp5/Vgr_OB"/>
</dbReference>
<proteinExistence type="predicted"/>
<feature type="domain" description="Gp5/Type VI secretion system Vgr protein OB-fold" evidence="1">
    <location>
        <begin position="21"/>
        <end position="84"/>
    </location>
</feature>
<dbReference type="Pfam" id="PF04717">
    <property type="entry name" value="Phage_base_V"/>
    <property type="match status" value="1"/>
</dbReference>
<organism evidence="2 3">
    <name type="scientific">Janthinobacterium agaricidamnosum</name>
    <dbReference type="NCBI Taxonomy" id="55508"/>
    <lineage>
        <taxon>Bacteria</taxon>
        <taxon>Pseudomonadati</taxon>
        <taxon>Pseudomonadota</taxon>
        <taxon>Betaproteobacteria</taxon>
        <taxon>Burkholderiales</taxon>
        <taxon>Oxalobacteraceae</taxon>
        <taxon>Janthinobacterium</taxon>
    </lineage>
</organism>
<dbReference type="InterPro" id="IPR037026">
    <property type="entry name" value="Vgr_OB-fold_dom_sf"/>
</dbReference>
<evidence type="ECO:0000259" key="1">
    <source>
        <dbReference type="Pfam" id="PF04717"/>
    </source>
</evidence>
<name>A0A3G2EA58_9BURK</name>
<evidence type="ECO:0000313" key="2">
    <source>
        <dbReference type="EMBL" id="AYM76894.1"/>
    </source>
</evidence>
<accession>A0A3G2EA58</accession>
<dbReference type="AlphaFoldDB" id="A0A3G2EA58"/>
<evidence type="ECO:0000313" key="3">
    <source>
        <dbReference type="Proteomes" id="UP000279594"/>
    </source>
</evidence>
<protein>
    <recommendedName>
        <fullName evidence="1">Gp5/Type VI secretion system Vgr protein OB-fold domain-containing protein</fullName>
    </recommendedName>
</protein>
<gene>
    <name evidence="2" type="ORF">D9M09_14625</name>
</gene>
<reference evidence="2 3" key="1">
    <citation type="submission" date="2018-10" db="EMBL/GenBank/DDBJ databases">
        <title>Effects of UV and annual dynamics of microbial communities in freshwater RAS systems.</title>
        <authorList>
            <person name="Bekkelund A.K."/>
            <person name="Hansen B.R."/>
            <person name="Stokken H."/>
            <person name="Eriksen B.F."/>
            <person name="Kashulin N.A."/>
        </authorList>
    </citation>
    <scope>NUCLEOTIDE SEQUENCE [LARGE SCALE GENOMIC DNA]</scope>
    <source>
        <strain evidence="2 3">BHSEK</strain>
    </source>
</reference>
<dbReference type="EMBL" id="CP033019">
    <property type="protein sequence ID" value="AYM76894.1"/>
    <property type="molecule type" value="Genomic_DNA"/>
</dbReference>
<sequence>MLNAMRQQAQAALGDVALPSTGIVRSYDPTKYAVRLELQPQGNMTGWIPLLTPWVGNGWGMFCPPTIGDLVEVTFLNGDINSGVAGLRAFNDQDLPLPVVSGEFWLVHKAGQVMKFHNNGTVEISAPGRISYTAAGHDFHGPVTMDDTLDVQDTITAPIVDGTINVTFGGKSGIEHEHGGIRRGTEISDPPT</sequence>
<keyword evidence="3" id="KW-1185">Reference proteome</keyword>
<dbReference type="Gene3D" id="2.40.50.230">
    <property type="entry name" value="Gp5 N-terminal domain"/>
    <property type="match status" value="1"/>
</dbReference>
<dbReference type="Proteomes" id="UP000279594">
    <property type="component" value="Chromosome"/>
</dbReference>
<dbReference type="RefSeq" id="WP_121669696.1">
    <property type="nucleotide sequence ID" value="NZ_CP033019.1"/>
</dbReference>